<keyword evidence="2 7" id="KW-0813">Transport</keyword>
<protein>
    <submittedName>
        <fullName evidence="9">Sugar ABC transporter permease</fullName>
    </submittedName>
</protein>
<accession>A0A0P6XLY8</accession>
<keyword evidence="3" id="KW-1003">Cell membrane</keyword>
<dbReference type="OrthoDB" id="9809173at2"/>
<dbReference type="Gene3D" id="1.10.3720.10">
    <property type="entry name" value="MetI-like"/>
    <property type="match status" value="1"/>
</dbReference>
<evidence type="ECO:0000259" key="8">
    <source>
        <dbReference type="PROSITE" id="PS50928"/>
    </source>
</evidence>
<comment type="subcellular location">
    <subcellularLocation>
        <location evidence="1 7">Cell membrane</location>
        <topology evidence="1 7">Multi-pass membrane protein</topology>
    </subcellularLocation>
</comment>
<dbReference type="InterPro" id="IPR051393">
    <property type="entry name" value="ABC_transporter_permease"/>
</dbReference>
<dbReference type="AlphaFoldDB" id="A0A0P6XLY8"/>
<proteinExistence type="inferred from homology"/>
<evidence type="ECO:0000256" key="1">
    <source>
        <dbReference type="ARBA" id="ARBA00004651"/>
    </source>
</evidence>
<dbReference type="PANTHER" id="PTHR30193">
    <property type="entry name" value="ABC TRANSPORTER PERMEASE PROTEIN"/>
    <property type="match status" value="1"/>
</dbReference>
<evidence type="ECO:0000256" key="6">
    <source>
        <dbReference type="ARBA" id="ARBA00023136"/>
    </source>
</evidence>
<dbReference type="STRING" id="1134406.ADN00_09455"/>
<dbReference type="PANTHER" id="PTHR30193:SF37">
    <property type="entry name" value="INNER MEMBRANE ABC TRANSPORTER PERMEASE PROTEIN YCJO"/>
    <property type="match status" value="1"/>
</dbReference>
<dbReference type="InterPro" id="IPR000515">
    <property type="entry name" value="MetI-like"/>
</dbReference>
<evidence type="ECO:0000313" key="9">
    <source>
        <dbReference type="EMBL" id="KPL77336.1"/>
    </source>
</evidence>
<dbReference type="CDD" id="cd06261">
    <property type="entry name" value="TM_PBP2"/>
    <property type="match status" value="1"/>
</dbReference>
<evidence type="ECO:0000256" key="3">
    <source>
        <dbReference type="ARBA" id="ARBA00022475"/>
    </source>
</evidence>
<dbReference type="GO" id="GO:0055085">
    <property type="term" value="P:transmembrane transport"/>
    <property type="evidence" value="ECO:0007669"/>
    <property type="project" value="InterPro"/>
</dbReference>
<feature type="transmembrane region" description="Helical" evidence="7">
    <location>
        <begin position="12"/>
        <end position="31"/>
    </location>
</feature>
<evidence type="ECO:0000313" key="10">
    <source>
        <dbReference type="Proteomes" id="UP000050417"/>
    </source>
</evidence>
<feature type="transmembrane region" description="Helical" evidence="7">
    <location>
        <begin position="106"/>
        <end position="126"/>
    </location>
</feature>
<keyword evidence="4 7" id="KW-0812">Transmembrane</keyword>
<feature type="transmembrane region" description="Helical" evidence="7">
    <location>
        <begin position="71"/>
        <end position="94"/>
    </location>
</feature>
<comment type="caution">
    <text evidence="9">The sequence shown here is derived from an EMBL/GenBank/DDBJ whole genome shotgun (WGS) entry which is preliminary data.</text>
</comment>
<dbReference type="PROSITE" id="PS50928">
    <property type="entry name" value="ABC_TM1"/>
    <property type="match status" value="1"/>
</dbReference>
<sequence length="294" mass="33630">MKYWLRKTYKHYLMLLPFFIFFSIFFLYPILKGLNTSFYKWDSVNPAVFVGFQNYIHLLKSRDFIISFTNILKYVSITVPLGITVAFALALFVNSLTGPVANFFRSAYFVPTMMPLFLAASVWRWMYAPEVGIINTAIQALGLESVNWLKDPSVMIYALIVVDVWRSAGWNMVILLAGLKNIPNDYYDAAKVDGANQWQELIYITIPLLESVLFFVIAQGFIFALQVFDAPWLLTLSTTQGYGGRLKALLFPVMDMFGRAFGVYKFGEASAYGFLLTVLIMMITAILFLLRRKD</sequence>
<dbReference type="EMBL" id="LGCL01000023">
    <property type="protein sequence ID" value="KPL77336.1"/>
    <property type="molecule type" value="Genomic_DNA"/>
</dbReference>
<dbReference type="Proteomes" id="UP000050417">
    <property type="component" value="Unassembled WGS sequence"/>
</dbReference>
<dbReference type="GO" id="GO:0005886">
    <property type="term" value="C:plasma membrane"/>
    <property type="evidence" value="ECO:0007669"/>
    <property type="project" value="UniProtKB-SubCell"/>
</dbReference>
<evidence type="ECO:0000256" key="2">
    <source>
        <dbReference type="ARBA" id="ARBA00022448"/>
    </source>
</evidence>
<dbReference type="InterPro" id="IPR035906">
    <property type="entry name" value="MetI-like_sf"/>
</dbReference>
<organism evidence="9 10">
    <name type="scientific">Ornatilinea apprima</name>
    <dbReference type="NCBI Taxonomy" id="1134406"/>
    <lineage>
        <taxon>Bacteria</taxon>
        <taxon>Bacillati</taxon>
        <taxon>Chloroflexota</taxon>
        <taxon>Anaerolineae</taxon>
        <taxon>Anaerolineales</taxon>
        <taxon>Anaerolineaceae</taxon>
        <taxon>Ornatilinea</taxon>
    </lineage>
</organism>
<evidence type="ECO:0000256" key="5">
    <source>
        <dbReference type="ARBA" id="ARBA00022989"/>
    </source>
</evidence>
<comment type="similarity">
    <text evidence="7">Belongs to the binding-protein-dependent transport system permease family.</text>
</comment>
<keyword evidence="10" id="KW-1185">Reference proteome</keyword>
<feature type="transmembrane region" description="Helical" evidence="7">
    <location>
        <begin position="200"/>
        <end position="228"/>
    </location>
</feature>
<feature type="transmembrane region" description="Helical" evidence="7">
    <location>
        <begin position="154"/>
        <end position="179"/>
    </location>
</feature>
<evidence type="ECO:0000256" key="7">
    <source>
        <dbReference type="RuleBase" id="RU363032"/>
    </source>
</evidence>
<keyword evidence="6 7" id="KW-0472">Membrane</keyword>
<dbReference type="Pfam" id="PF00528">
    <property type="entry name" value="BPD_transp_1"/>
    <property type="match status" value="1"/>
</dbReference>
<reference evidence="9 10" key="1">
    <citation type="submission" date="2015-07" db="EMBL/GenBank/DDBJ databases">
        <title>Genome sequence of Ornatilinea apprima DSM 23815.</title>
        <authorList>
            <person name="Hemp J."/>
            <person name="Ward L.M."/>
            <person name="Pace L.A."/>
            <person name="Fischer W.W."/>
        </authorList>
    </citation>
    <scope>NUCLEOTIDE SEQUENCE [LARGE SCALE GENOMIC DNA]</scope>
    <source>
        <strain evidence="9 10">P3M-1</strain>
    </source>
</reference>
<keyword evidence="5 7" id="KW-1133">Transmembrane helix</keyword>
<feature type="domain" description="ABC transmembrane type-1" evidence="8">
    <location>
        <begin position="68"/>
        <end position="287"/>
    </location>
</feature>
<evidence type="ECO:0000256" key="4">
    <source>
        <dbReference type="ARBA" id="ARBA00022692"/>
    </source>
</evidence>
<feature type="transmembrane region" description="Helical" evidence="7">
    <location>
        <begin position="271"/>
        <end position="290"/>
    </location>
</feature>
<gene>
    <name evidence="9" type="ORF">ADN00_09455</name>
</gene>
<dbReference type="SUPFAM" id="SSF161098">
    <property type="entry name" value="MetI-like"/>
    <property type="match status" value="1"/>
</dbReference>
<name>A0A0P6XLY8_9CHLR</name>
<dbReference type="RefSeq" id="WP_075062744.1">
    <property type="nucleotide sequence ID" value="NZ_LGCL01000023.1"/>
</dbReference>